<dbReference type="Gene3D" id="3.20.20.140">
    <property type="entry name" value="Metal-dependent hydrolases"/>
    <property type="match status" value="1"/>
</dbReference>
<keyword evidence="1" id="KW-0378">Hydrolase</keyword>
<organism evidence="2">
    <name type="scientific">marine sediment metagenome</name>
    <dbReference type="NCBI Taxonomy" id="412755"/>
    <lineage>
        <taxon>unclassified sequences</taxon>
        <taxon>metagenomes</taxon>
        <taxon>ecological metagenomes</taxon>
    </lineage>
</organism>
<proteinExistence type="predicted"/>
<evidence type="ECO:0008006" key="3">
    <source>
        <dbReference type="Google" id="ProtNLM"/>
    </source>
</evidence>
<dbReference type="GO" id="GO:0030145">
    <property type="term" value="F:manganese ion binding"/>
    <property type="evidence" value="ECO:0007669"/>
    <property type="project" value="InterPro"/>
</dbReference>
<feature type="non-terminal residue" evidence="2">
    <location>
        <position position="162"/>
    </location>
</feature>
<dbReference type="SUPFAM" id="SSF89550">
    <property type="entry name" value="PHP domain-like"/>
    <property type="match status" value="1"/>
</dbReference>
<dbReference type="Pfam" id="PF19567">
    <property type="entry name" value="CpsB_CapC"/>
    <property type="match status" value="1"/>
</dbReference>
<evidence type="ECO:0000313" key="2">
    <source>
        <dbReference type="EMBL" id="GAG45792.1"/>
    </source>
</evidence>
<dbReference type="GO" id="GO:0004725">
    <property type="term" value="F:protein tyrosine phosphatase activity"/>
    <property type="evidence" value="ECO:0007669"/>
    <property type="project" value="InterPro"/>
</dbReference>
<comment type="caution">
    <text evidence="2">The sequence shown here is derived from an EMBL/GenBank/DDBJ whole genome shotgun (WGS) entry which is preliminary data.</text>
</comment>
<dbReference type="PANTHER" id="PTHR39181:SF1">
    <property type="entry name" value="TYROSINE-PROTEIN PHOSPHATASE YWQE"/>
    <property type="match status" value="1"/>
</dbReference>
<dbReference type="EMBL" id="BARS01052798">
    <property type="protein sequence ID" value="GAG45792.1"/>
    <property type="molecule type" value="Genomic_DNA"/>
</dbReference>
<sequence length="162" mass="18344">MCQQASEDGIKIIVATPHILNGIYDNRPKDIEEKVKILNQKIKENNLPLQIFPGSEVHLSADIIEKIKKQEILTLNKSNYILLEFPHTQIPLHIEEILFQIQIMGITPILSHVERNLKFQQKPSLLSQLIQKGSLAQITAASLCGFFGPIIKKFTQKLLVEG</sequence>
<dbReference type="InterPro" id="IPR016667">
    <property type="entry name" value="Caps_polysacc_synth_CpsB/CapC"/>
</dbReference>
<gene>
    <name evidence="2" type="ORF">S01H1_78442</name>
</gene>
<name>X0YEW2_9ZZZZ</name>
<dbReference type="PANTHER" id="PTHR39181">
    <property type="entry name" value="TYROSINE-PROTEIN PHOSPHATASE YWQE"/>
    <property type="match status" value="1"/>
</dbReference>
<dbReference type="AlphaFoldDB" id="X0YEW2"/>
<accession>X0YEW2</accession>
<dbReference type="InterPro" id="IPR016195">
    <property type="entry name" value="Pol/histidinol_Pase-like"/>
</dbReference>
<protein>
    <recommendedName>
        <fullName evidence="3">Protein-tyrosine-phosphatase</fullName>
    </recommendedName>
</protein>
<reference evidence="2" key="1">
    <citation type="journal article" date="2014" name="Front. Microbiol.">
        <title>High frequency of phylogenetically diverse reductive dehalogenase-homologous genes in deep subseafloor sedimentary metagenomes.</title>
        <authorList>
            <person name="Kawai M."/>
            <person name="Futagami T."/>
            <person name="Toyoda A."/>
            <person name="Takaki Y."/>
            <person name="Nishi S."/>
            <person name="Hori S."/>
            <person name="Arai W."/>
            <person name="Tsubouchi T."/>
            <person name="Morono Y."/>
            <person name="Uchiyama I."/>
            <person name="Ito T."/>
            <person name="Fujiyama A."/>
            <person name="Inagaki F."/>
            <person name="Takami H."/>
        </authorList>
    </citation>
    <scope>NUCLEOTIDE SEQUENCE</scope>
    <source>
        <strain evidence="2">Expedition CK06-06</strain>
    </source>
</reference>
<evidence type="ECO:0000256" key="1">
    <source>
        <dbReference type="ARBA" id="ARBA00022801"/>
    </source>
</evidence>